<gene>
    <name evidence="2" type="ORF">JDO7802_00544</name>
</gene>
<organism evidence="2 3">
    <name type="scientific">Jannaschia donghaensis</name>
    <dbReference type="NCBI Taxonomy" id="420998"/>
    <lineage>
        <taxon>Bacteria</taxon>
        <taxon>Pseudomonadati</taxon>
        <taxon>Pseudomonadota</taxon>
        <taxon>Alphaproteobacteria</taxon>
        <taxon>Rhodobacterales</taxon>
        <taxon>Roseobacteraceae</taxon>
        <taxon>Jannaschia</taxon>
    </lineage>
</organism>
<dbReference type="RefSeq" id="WP_055082326.1">
    <property type="nucleotide sequence ID" value="NZ_CXSU01000005.1"/>
</dbReference>
<dbReference type="STRING" id="420998.JDO7802_00544"/>
<evidence type="ECO:0000313" key="2">
    <source>
        <dbReference type="EMBL" id="CTQ48542.1"/>
    </source>
</evidence>
<evidence type="ECO:0000256" key="1">
    <source>
        <dbReference type="SAM" id="SignalP"/>
    </source>
</evidence>
<proteinExistence type="predicted"/>
<name>A0A0M6YDW7_9RHOB</name>
<accession>A0A0M6YDW7</accession>
<feature type="chain" id="PRO_5005807926" description="PEBP family protein" evidence="1">
    <location>
        <begin position="20"/>
        <end position="216"/>
    </location>
</feature>
<sequence>MRTTILTAALALTTGLAAADPQTLTVDVWADNWFAMHVNGTLVVEDSVPITTERSFNAETVTFTADLPMTVAFEVKDFKENDTGLEYIGTDRQQMGDGGMIAQFLDAATGETVAVTDAAMRCLVVHRAPLDRACADARDPVAGSGACGFETTEVPADWTAADFDDTAWPAATEHSADAVDPKDGYDAITWDPAAQLVWSEDLVQDNTLLCRMKVEG</sequence>
<protein>
    <recommendedName>
        <fullName evidence="4">PEBP family protein</fullName>
    </recommendedName>
</protein>
<keyword evidence="1" id="KW-0732">Signal</keyword>
<keyword evidence="3" id="KW-1185">Reference proteome</keyword>
<feature type="signal peptide" evidence="1">
    <location>
        <begin position="1"/>
        <end position="19"/>
    </location>
</feature>
<dbReference type="EMBL" id="CXSU01000005">
    <property type="protein sequence ID" value="CTQ48542.1"/>
    <property type="molecule type" value="Genomic_DNA"/>
</dbReference>
<evidence type="ECO:0000313" key="3">
    <source>
        <dbReference type="Proteomes" id="UP000049222"/>
    </source>
</evidence>
<reference evidence="2 3" key="1">
    <citation type="submission" date="2015-07" db="EMBL/GenBank/DDBJ databases">
        <authorList>
            <person name="Noorani M."/>
        </authorList>
    </citation>
    <scope>NUCLEOTIDE SEQUENCE [LARGE SCALE GENOMIC DNA]</scope>
    <source>
        <strain evidence="2 3">CECT 7802</strain>
    </source>
</reference>
<dbReference type="Proteomes" id="UP000049222">
    <property type="component" value="Unassembled WGS sequence"/>
</dbReference>
<evidence type="ECO:0008006" key="4">
    <source>
        <dbReference type="Google" id="ProtNLM"/>
    </source>
</evidence>
<dbReference type="Gene3D" id="2.60.120.260">
    <property type="entry name" value="Galactose-binding domain-like"/>
    <property type="match status" value="1"/>
</dbReference>
<dbReference type="OrthoDB" id="9797506at2"/>
<dbReference type="AlphaFoldDB" id="A0A0M6YDW7"/>